<feature type="region of interest" description="Disordered" evidence="1">
    <location>
        <begin position="360"/>
        <end position="534"/>
    </location>
</feature>
<feature type="region of interest" description="Disordered" evidence="1">
    <location>
        <begin position="191"/>
        <end position="342"/>
    </location>
</feature>
<feature type="region of interest" description="Disordered" evidence="1">
    <location>
        <begin position="124"/>
        <end position="148"/>
    </location>
</feature>
<feature type="compositionally biased region" description="Basic and acidic residues" evidence="1">
    <location>
        <begin position="293"/>
        <end position="302"/>
    </location>
</feature>
<feature type="compositionally biased region" description="Low complexity" evidence="1">
    <location>
        <begin position="738"/>
        <end position="752"/>
    </location>
</feature>
<feature type="compositionally biased region" description="Low complexity" evidence="1">
    <location>
        <begin position="409"/>
        <end position="420"/>
    </location>
</feature>
<feature type="compositionally biased region" description="Gly residues" evidence="1">
    <location>
        <begin position="872"/>
        <end position="884"/>
    </location>
</feature>
<feature type="compositionally biased region" description="Gly residues" evidence="1">
    <location>
        <begin position="854"/>
        <end position="863"/>
    </location>
</feature>
<proteinExistence type="predicted"/>
<dbReference type="Proteomes" id="UP000243723">
    <property type="component" value="Unassembled WGS sequence"/>
</dbReference>
<sequence length="931" mass="99862">MARRSSARIRAKVSSTPQPSKTTDLIKDGQLRTPKTAPQLASVAESDDEMPGAFPKDDSPDVETPSRLSRHVTADVAGKARTPRNRPPRPSDEEMHPGKYHNSTSKPLDEARWLGISAMVPHTEPSKAVEKWTPAADTPTKNVKHADMTNTPAFEFTFRAQSLELSNEARQMMAEKREEAARIKREMARIEEEKEELEDLEGRKKAKPKGRVGRFSDVHMAQFKKMDSIANHASVSRPNSRDQNQDFRPSSRDRMQDVRSSSRDNGPSSSGQTSKIQYPSLKRSGSKAGLKQGGRDEEEKTVHQKAVQQPTRSIPTPEKNNRRPTPEEGGSPAKRVRLDTARTALPVPAQPVVQVATPSVMQQSVHGSPAKSSAITYPSLSTPTKSSLARAATVKANKTSMIPSLTRTPSKSASKAPPSKNHAGNFLLAHSPTKFAHMSAKKEAPRVAPASPLLARSPTKSLFTERLGINTGSGTEPGEDNTPFLSRSPARLPKEVSTSEADAEPKNKIPLLARTPAKPSGDSNPFANLPISAGPKSNLMDRFKLLRKSPIKSILRTPQRLYSDDPNKIAAGTHLATPPTARANPFEDMHAGRGRVNFDNPPATEPISKHVDFSASTKSNEGSPLPLSRNVIEPQSSGVQYPSLPSIHEPSTNKASKLRRQTLGPTSGFPKDFTFRADMPRGITFGPSPSASKHSPKPSIRHVSAEPSLPASSSKLGAIDRKRKFVEEDDVFAPAQDPSSRSRGGQPSPRSGRGSGGSGGSDKENDASFANVIAGQMEKSGLMKGKARAVSADPETRPSKRVRTGPQTLGTVGEDDAMDVEKEKHVPIWAKGTAAQKARASLARNDVGKRGSVFGAGGKGQVGRGIVKPGFGMKGKAGTVGGAGDKSKGPNESAAVNAGGDAEKTQREKEKGVLSRARLDALSQPKRRVGA</sequence>
<feature type="compositionally biased region" description="Polar residues" evidence="1">
    <location>
        <begin position="13"/>
        <end position="23"/>
    </location>
</feature>
<feature type="compositionally biased region" description="Basic and acidic residues" evidence="1">
    <location>
        <begin position="901"/>
        <end position="919"/>
    </location>
</feature>
<keyword evidence="3" id="KW-1185">Reference proteome</keyword>
<gene>
    <name evidence="2" type="ORF">B9Z65_1171</name>
</gene>
<feature type="region of interest" description="Disordered" evidence="1">
    <location>
        <begin position="848"/>
        <end position="931"/>
    </location>
</feature>
<protein>
    <submittedName>
        <fullName evidence="2">Uncharacterized protein</fullName>
    </submittedName>
</protein>
<dbReference type="OrthoDB" id="5204833at2759"/>
<evidence type="ECO:0000313" key="3">
    <source>
        <dbReference type="Proteomes" id="UP000243723"/>
    </source>
</evidence>
<name>A0A2P8AIH5_9PEZI</name>
<reference evidence="2 3" key="1">
    <citation type="submission" date="2017-05" db="EMBL/GenBank/DDBJ databases">
        <title>Draft genome sequence of Elsinoe australis.</title>
        <authorList>
            <person name="Cheng Q."/>
        </authorList>
    </citation>
    <scope>NUCLEOTIDE SEQUENCE [LARGE SCALE GENOMIC DNA]</scope>
    <source>
        <strain evidence="2 3">NL1</strain>
    </source>
</reference>
<feature type="compositionally biased region" description="Basic residues" evidence="1">
    <location>
        <begin position="1"/>
        <end position="11"/>
    </location>
</feature>
<dbReference type="STRING" id="40998.A0A2P8AIH5"/>
<dbReference type="AlphaFoldDB" id="A0A2P8AIH5"/>
<feature type="region of interest" description="Disordered" evidence="1">
    <location>
        <begin position="557"/>
        <end position="820"/>
    </location>
</feature>
<evidence type="ECO:0000313" key="2">
    <source>
        <dbReference type="EMBL" id="PSK60273.1"/>
    </source>
</evidence>
<organism evidence="2 3">
    <name type="scientific">Elsinoe australis</name>
    <dbReference type="NCBI Taxonomy" id="40998"/>
    <lineage>
        <taxon>Eukaryota</taxon>
        <taxon>Fungi</taxon>
        <taxon>Dikarya</taxon>
        <taxon>Ascomycota</taxon>
        <taxon>Pezizomycotina</taxon>
        <taxon>Dothideomycetes</taxon>
        <taxon>Dothideomycetidae</taxon>
        <taxon>Myriangiales</taxon>
        <taxon>Elsinoaceae</taxon>
        <taxon>Elsinoe</taxon>
    </lineage>
</organism>
<feature type="compositionally biased region" description="Polar residues" evidence="1">
    <location>
        <begin position="396"/>
        <end position="408"/>
    </location>
</feature>
<comment type="caution">
    <text evidence="2">The sequence shown here is derived from an EMBL/GenBank/DDBJ whole genome shotgun (WGS) entry which is preliminary data.</text>
</comment>
<accession>A0A2P8AIH5</accession>
<evidence type="ECO:0000256" key="1">
    <source>
        <dbReference type="SAM" id="MobiDB-lite"/>
    </source>
</evidence>
<feature type="compositionally biased region" description="Polar residues" evidence="1">
    <location>
        <begin position="360"/>
        <end position="387"/>
    </location>
</feature>
<feature type="compositionally biased region" description="Basic and acidic residues" evidence="1">
    <location>
        <begin position="239"/>
        <end position="262"/>
    </location>
</feature>
<feature type="region of interest" description="Disordered" evidence="1">
    <location>
        <begin position="1"/>
        <end position="112"/>
    </location>
</feature>
<dbReference type="EMBL" id="NHZQ01000003">
    <property type="protein sequence ID" value="PSK60273.1"/>
    <property type="molecule type" value="Genomic_DNA"/>
</dbReference>